<feature type="region of interest" description="Disordered" evidence="1">
    <location>
        <begin position="1"/>
        <end position="54"/>
    </location>
</feature>
<dbReference type="RefSeq" id="WP_139224376.1">
    <property type="nucleotide sequence ID" value="NZ_BONM01000021.1"/>
</dbReference>
<name>A0A1I0Y4A3_9CELL</name>
<proteinExistence type="predicted"/>
<accession>A0A1I0Y4A3</accession>
<dbReference type="STRING" id="988821.SAMN05421867_106176"/>
<reference evidence="2 3" key="1">
    <citation type="submission" date="2016-10" db="EMBL/GenBank/DDBJ databases">
        <authorList>
            <person name="de Groot N.N."/>
        </authorList>
    </citation>
    <scope>NUCLEOTIDE SEQUENCE [LARGE SCALE GENOMIC DNA]</scope>
    <source>
        <strain evidence="2 3">CGMCC 4.6945</strain>
    </source>
</reference>
<keyword evidence="3" id="KW-1185">Reference proteome</keyword>
<dbReference type="EMBL" id="FOKA01000006">
    <property type="protein sequence ID" value="SFB08215.1"/>
    <property type="molecule type" value="Genomic_DNA"/>
</dbReference>
<evidence type="ECO:0000256" key="1">
    <source>
        <dbReference type="SAM" id="MobiDB-lite"/>
    </source>
</evidence>
<evidence type="ECO:0000313" key="3">
    <source>
        <dbReference type="Proteomes" id="UP000199012"/>
    </source>
</evidence>
<protein>
    <submittedName>
        <fullName evidence="2">Uncharacterized protein</fullName>
    </submittedName>
</protein>
<evidence type="ECO:0000313" key="2">
    <source>
        <dbReference type="EMBL" id="SFB08215.1"/>
    </source>
</evidence>
<sequence>MSTPAGPRPTSAALGMRAVPPTPPAEPGTFPYERRRGPDGRMYQWRPHDQNATPPVFGVWALDQVLTDPPTLR</sequence>
<organism evidence="2 3">
    <name type="scientific">Cellulomonas marina</name>
    <dbReference type="NCBI Taxonomy" id="988821"/>
    <lineage>
        <taxon>Bacteria</taxon>
        <taxon>Bacillati</taxon>
        <taxon>Actinomycetota</taxon>
        <taxon>Actinomycetes</taxon>
        <taxon>Micrococcales</taxon>
        <taxon>Cellulomonadaceae</taxon>
        <taxon>Cellulomonas</taxon>
    </lineage>
</organism>
<dbReference type="Proteomes" id="UP000199012">
    <property type="component" value="Unassembled WGS sequence"/>
</dbReference>
<dbReference type="AlphaFoldDB" id="A0A1I0Y4A3"/>
<gene>
    <name evidence="2" type="ORF">SAMN05421867_106176</name>
</gene>